<dbReference type="Gene3D" id="1.25.40.10">
    <property type="entry name" value="Tetratricopeptide repeat domain"/>
    <property type="match status" value="1"/>
</dbReference>
<evidence type="ECO:0000313" key="2">
    <source>
        <dbReference type="EMBL" id="PSC71097.1"/>
    </source>
</evidence>
<dbReference type="InterPro" id="IPR011990">
    <property type="entry name" value="TPR-like_helical_dom_sf"/>
</dbReference>
<gene>
    <name evidence="2" type="ORF">C2E20_5580</name>
</gene>
<organism evidence="2 3">
    <name type="scientific">Micractinium conductrix</name>
    <dbReference type="NCBI Taxonomy" id="554055"/>
    <lineage>
        <taxon>Eukaryota</taxon>
        <taxon>Viridiplantae</taxon>
        <taxon>Chlorophyta</taxon>
        <taxon>core chlorophytes</taxon>
        <taxon>Trebouxiophyceae</taxon>
        <taxon>Chlorellales</taxon>
        <taxon>Chlorellaceae</taxon>
        <taxon>Chlorella clade</taxon>
        <taxon>Micractinium</taxon>
    </lineage>
</organism>
<dbReference type="NCBIfam" id="NF047558">
    <property type="entry name" value="TPR_END_plus"/>
    <property type="match status" value="1"/>
</dbReference>
<proteinExistence type="predicted"/>
<reference evidence="2 3" key="1">
    <citation type="journal article" date="2018" name="Plant J.">
        <title>Genome sequences of Chlorella sorokiniana UTEX 1602 and Micractinium conductrix SAG 241.80: implications to maltose excretion by a green alga.</title>
        <authorList>
            <person name="Arriola M.B."/>
            <person name="Velmurugan N."/>
            <person name="Zhang Y."/>
            <person name="Plunkett M.H."/>
            <person name="Hondzo H."/>
            <person name="Barney B.M."/>
        </authorList>
    </citation>
    <scope>NUCLEOTIDE SEQUENCE [LARGE SCALE GENOMIC DNA]</scope>
    <source>
        <strain evidence="2 3">SAG 241.80</strain>
    </source>
</reference>
<evidence type="ECO:0000256" key="1">
    <source>
        <dbReference type="SAM" id="MobiDB-lite"/>
    </source>
</evidence>
<dbReference type="EMBL" id="LHPF02000016">
    <property type="protein sequence ID" value="PSC71097.1"/>
    <property type="molecule type" value="Genomic_DNA"/>
</dbReference>
<dbReference type="OrthoDB" id="439127at2759"/>
<sequence length="221" mass="23758">MLAKLEDTVGLDNLLSRDRKTAELKEEAFTAFGDDSEPSSSSSSSSKAALAVAEPAQRQQPQRGSGPASARADKLRSEAGTPQRAREAIDAGLQKFAAGEYQTAVDLFQLSLELPGSGVMRMSGSVREYSCASEGEENAALYNMACCYAALGQKQAALTVLEALLDNEFDQVATIRSDADLAPLRGPDLDKLLSKHDGLLSKVFGRKKKDDSSANKPWLRW</sequence>
<comment type="caution">
    <text evidence="2">The sequence shown here is derived from an EMBL/GenBank/DDBJ whole genome shotgun (WGS) entry which is preliminary data.</text>
</comment>
<dbReference type="AlphaFoldDB" id="A0A2P6VAI4"/>
<accession>A0A2P6VAI4</accession>
<dbReference type="Proteomes" id="UP000239649">
    <property type="component" value="Unassembled WGS sequence"/>
</dbReference>
<evidence type="ECO:0000313" key="3">
    <source>
        <dbReference type="Proteomes" id="UP000239649"/>
    </source>
</evidence>
<name>A0A2P6VAI4_9CHLO</name>
<dbReference type="STRING" id="554055.A0A2P6VAI4"/>
<dbReference type="SUPFAM" id="SSF48452">
    <property type="entry name" value="TPR-like"/>
    <property type="match status" value="1"/>
</dbReference>
<keyword evidence="3" id="KW-1185">Reference proteome</keyword>
<protein>
    <submittedName>
        <fullName evidence="2">Tetratricopeptide-like helical</fullName>
    </submittedName>
</protein>
<feature type="region of interest" description="Disordered" evidence="1">
    <location>
        <begin position="29"/>
        <end position="85"/>
    </location>
</feature>